<name>A0A2P5A411_PARAD</name>
<accession>A0A2P5A411</accession>
<organism evidence="2 3">
    <name type="scientific">Parasponia andersonii</name>
    <name type="common">Sponia andersonii</name>
    <dbReference type="NCBI Taxonomy" id="3476"/>
    <lineage>
        <taxon>Eukaryota</taxon>
        <taxon>Viridiplantae</taxon>
        <taxon>Streptophyta</taxon>
        <taxon>Embryophyta</taxon>
        <taxon>Tracheophyta</taxon>
        <taxon>Spermatophyta</taxon>
        <taxon>Magnoliopsida</taxon>
        <taxon>eudicotyledons</taxon>
        <taxon>Gunneridae</taxon>
        <taxon>Pentapetalae</taxon>
        <taxon>rosids</taxon>
        <taxon>fabids</taxon>
        <taxon>Rosales</taxon>
        <taxon>Cannabaceae</taxon>
        <taxon>Parasponia</taxon>
    </lineage>
</organism>
<evidence type="ECO:0000313" key="2">
    <source>
        <dbReference type="EMBL" id="PON31219.1"/>
    </source>
</evidence>
<dbReference type="Proteomes" id="UP000237105">
    <property type="component" value="Unassembled WGS sequence"/>
</dbReference>
<comment type="caution">
    <text evidence="2">The sequence shown here is derived from an EMBL/GenBank/DDBJ whole genome shotgun (WGS) entry which is preliminary data.</text>
</comment>
<feature type="region of interest" description="Disordered" evidence="1">
    <location>
        <begin position="1"/>
        <end position="47"/>
    </location>
</feature>
<evidence type="ECO:0000313" key="3">
    <source>
        <dbReference type="Proteomes" id="UP000237105"/>
    </source>
</evidence>
<evidence type="ECO:0000256" key="1">
    <source>
        <dbReference type="SAM" id="MobiDB-lite"/>
    </source>
</evidence>
<keyword evidence="3" id="KW-1185">Reference proteome</keyword>
<reference evidence="3" key="1">
    <citation type="submission" date="2016-06" db="EMBL/GenBank/DDBJ databases">
        <title>Parallel loss of symbiosis genes in relatives of nitrogen-fixing non-legume Parasponia.</title>
        <authorList>
            <person name="Van Velzen R."/>
            <person name="Holmer R."/>
            <person name="Bu F."/>
            <person name="Rutten L."/>
            <person name="Van Zeijl A."/>
            <person name="Liu W."/>
            <person name="Santuari L."/>
            <person name="Cao Q."/>
            <person name="Sharma T."/>
            <person name="Shen D."/>
            <person name="Roswanjaya Y."/>
            <person name="Wardhani T."/>
            <person name="Kalhor M.S."/>
            <person name="Jansen J."/>
            <person name="Van den Hoogen J."/>
            <person name="Gungor B."/>
            <person name="Hartog M."/>
            <person name="Hontelez J."/>
            <person name="Verver J."/>
            <person name="Yang W.-C."/>
            <person name="Schijlen E."/>
            <person name="Repin R."/>
            <person name="Schilthuizen M."/>
            <person name="Schranz E."/>
            <person name="Heidstra R."/>
            <person name="Miyata K."/>
            <person name="Fedorova E."/>
            <person name="Kohlen W."/>
            <person name="Bisseling T."/>
            <person name="Smit S."/>
            <person name="Geurts R."/>
        </authorList>
    </citation>
    <scope>NUCLEOTIDE SEQUENCE [LARGE SCALE GENOMIC DNA]</scope>
    <source>
        <strain evidence="3">cv. WU1-14</strain>
    </source>
</reference>
<dbReference type="EMBL" id="JXTB01001260">
    <property type="protein sequence ID" value="PON31219.1"/>
    <property type="molecule type" value="Genomic_DNA"/>
</dbReference>
<protein>
    <submittedName>
        <fullName evidence="2">Uncharacterized protein</fullName>
    </submittedName>
</protein>
<proteinExistence type="predicted"/>
<gene>
    <name evidence="2" type="ORF">PanWU01x14_371520</name>
</gene>
<feature type="non-terminal residue" evidence="2">
    <location>
        <position position="139"/>
    </location>
</feature>
<sequence>MERLGTSLDKGPRKAGNVTEIGGERGPLGVATTDQGGRLGAHDRVPWEPGEWPSVADVVHLRAESGRTTETRLGVARRMRVPLGDTAHSAGRRAESGQFHFLRPLLILSRTTSSQMASFSDLNVFQPLERGKNGPSGWG</sequence>
<dbReference type="AlphaFoldDB" id="A0A2P5A411"/>